<organism evidence="2 4">
    <name type="scientific">Araneus ventricosus</name>
    <name type="common">Orbweaver spider</name>
    <name type="synonym">Epeira ventricosa</name>
    <dbReference type="NCBI Taxonomy" id="182803"/>
    <lineage>
        <taxon>Eukaryota</taxon>
        <taxon>Metazoa</taxon>
        <taxon>Ecdysozoa</taxon>
        <taxon>Arthropoda</taxon>
        <taxon>Chelicerata</taxon>
        <taxon>Arachnida</taxon>
        <taxon>Araneae</taxon>
        <taxon>Araneomorphae</taxon>
        <taxon>Entelegynae</taxon>
        <taxon>Araneoidea</taxon>
        <taxon>Araneidae</taxon>
        <taxon>Araneus</taxon>
    </lineage>
</organism>
<proteinExistence type="predicted"/>
<name>A0A4Y2XCJ4_ARAVE</name>
<dbReference type="AlphaFoldDB" id="A0A4Y2XCJ4"/>
<evidence type="ECO:0000313" key="2">
    <source>
        <dbReference type="EMBL" id="GBO45927.1"/>
    </source>
</evidence>
<dbReference type="EMBL" id="BGPR01073284">
    <property type="protein sequence ID" value="GBO45924.1"/>
    <property type="molecule type" value="Genomic_DNA"/>
</dbReference>
<dbReference type="EMBL" id="BGPR01073300">
    <property type="protein sequence ID" value="GBO45927.1"/>
    <property type="molecule type" value="Genomic_DNA"/>
</dbReference>
<evidence type="ECO:0000313" key="1">
    <source>
        <dbReference type="EMBL" id="GBO45924.1"/>
    </source>
</evidence>
<reference evidence="2 4" key="1">
    <citation type="journal article" date="2019" name="Sci. Rep.">
        <title>Orb-weaving spider Araneus ventricosus genome elucidates the spidroin gene catalogue.</title>
        <authorList>
            <person name="Kono N."/>
            <person name="Nakamura H."/>
            <person name="Ohtoshi R."/>
            <person name="Moran D.A.P."/>
            <person name="Shinohara A."/>
            <person name="Yoshida Y."/>
            <person name="Fujiwara M."/>
            <person name="Mori M."/>
            <person name="Tomita M."/>
            <person name="Arakawa K."/>
        </authorList>
    </citation>
    <scope>NUCLEOTIDE SEQUENCE [LARGE SCALE GENOMIC DNA]</scope>
</reference>
<evidence type="ECO:0000313" key="4">
    <source>
        <dbReference type="Proteomes" id="UP000499080"/>
    </source>
</evidence>
<dbReference type="Proteomes" id="UP000499080">
    <property type="component" value="Unassembled WGS sequence"/>
</dbReference>
<sequence>MAGRKNIYIEIFPMLVKNEKRKRELAESIRSPKTNSSSSQPVTVIFVSDSAPIVQKEEMPVFKTEREVRFSGHVATASATRRSMKAT</sequence>
<accession>A0A4Y2XCJ4</accession>
<gene>
    <name evidence="2" type="ORF">AVEN_160197_1</name>
    <name evidence="1" type="ORF">AVEN_33118_1</name>
    <name evidence="3" type="ORF">AVEN_84638_1</name>
</gene>
<dbReference type="EMBL" id="BGPR01073361">
    <property type="protein sequence ID" value="GBO45959.1"/>
    <property type="molecule type" value="Genomic_DNA"/>
</dbReference>
<comment type="caution">
    <text evidence="2">The sequence shown here is derived from an EMBL/GenBank/DDBJ whole genome shotgun (WGS) entry which is preliminary data.</text>
</comment>
<protein>
    <submittedName>
        <fullName evidence="2">Uncharacterized protein</fullName>
    </submittedName>
</protein>
<evidence type="ECO:0000313" key="3">
    <source>
        <dbReference type="EMBL" id="GBO45959.1"/>
    </source>
</evidence>
<keyword evidence="4" id="KW-1185">Reference proteome</keyword>